<feature type="transmembrane region" description="Helical" evidence="2">
    <location>
        <begin position="77"/>
        <end position="94"/>
    </location>
</feature>
<gene>
    <name evidence="3" type="ORF">LR394_25155</name>
</gene>
<feature type="transmembrane region" description="Helical" evidence="2">
    <location>
        <begin position="99"/>
        <end position="117"/>
    </location>
</feature>
<feature type="transmembrane region" description="Helical" evidence="2">
    <location>
        <begin position="204"/>
        <end position="226"/>
    </location>
</feature>
<dbReference type="Proteomes" id="UP001138997">
    <property type="component" value="Unassembled WGS sequence"/>
</dbReference>
<feature type="region of interest" description="Disordered" evidence="1">
    <location>
        <begin position="1"/>
        <end position="23"/>
    </location>
</feature>
<feature type="compositionally biased region" description="Basic and acidic residues" evidence="1">
    <location>
        <begin position="13"/>
        <end position="23"/>
    </location>
</feature>
<comment type="caution">
    <text evidence="3">The sequence shown here is derived from an EMBL/GenBank/DDBJ whole genome shotgun (WGS) entry which is preliminary data.</text>
</comment>
<organism evidence="3 4">
    <name type="scientific">Kineosporia babensis</name>
    <dbReference type="NCBI Taxonomy" id="499548"/>
    <lineage>
        <taxon>Bacteria</taxon>
        <taxon>Bacillati</taxon>
        <taxon>Actinomycetota</taxon>
        <taxon>Actinomycetes</taxon>
        <taxon>Kineosporiales</taxon>
        <taxon>Kineosporiaceae</taxon>
        <taxon>Kineosporia</taxon>
    </lineage>
</organism>
<name>A0A9X1T229_9ACTN</name>
<keyword evidence="2" id="KW-1133">Transmembrane helix</keyword>
<keyword evidence="2" id="KW-0472">Membrane</keyword>
<reference evidence="3" key="1">
    <citation type="submission" date="2021-11" db="EMBL/GenBank/DDBJ databases">
        <title>Streptomyces corallinus and Kineosporia corallina sp. nov., two new coral-derived marine actinobacteria.</title>
        <authorList>
            <person name="Buangrab K."/>
            <person name="Sutthacheep M."/>
            <person name="Yeemin T."/>
            <person name="Harunari E."/>
            <person name="Igarashi Y."/>
            <person name="Sripreechasak P."/>
            <person name="Kanchanasin P."/>
            <person name="Tanasupawat S."/>
            <person name="Phongsopitanun W."/>
        </authorList>
    </citation>
    <scope>NUCLEOTIDE SEQUENCE</scope>
    <source>
        <strain evidence="3">JCM 31032</strain>
    </source>
</reference>
<keyword evidence="4" id="KW-1185">Reference proteome</keyword>
<dbReference type="Pfam" id="PF11361">
    <property type="entry name" value="DUF3159"/>
    <property type="match status" value="1"/>
</dbReference>
<evidence type="ECO:0000313" key="3">
    <source>
        <dbReference type="EMBL" id="MCD5314203.1"/>
    </source>
</evidence>
<evidence type="ECO:0000256" key="1">
    <source>
        <dbReference type="SAM" id="MobiDB-lite"/>
    </source>
</evidence>
<accession>A0A9X1T229</accession>
<sequence length="246" mass="26393">MPDQPRGHAPAPGDHHRAEQVAENAAEKAGKSSFAQAVADEFDLKKAIGGPRGVIESILPYTVFSIAFAITQELRPSVYAALTPLVVLALVRLVRREPLTQIFSGAIGIGIGAYIASKTGRASDFFLPSILKNGGSALGAMLSIAVRWPIVGVFVGPLTGEMFEWRKNRPRYKAFVTATWIFVALFLVRLVVQVPLIIADQTSLLGMLNGLVLGLPLFAVALWLIWRVLSKVPPATVGTPAPPKAH</sequence>
<dbReference type="AlphaFoldDB" id="A0A9X1T229"/>
<dbReference type="EMBL" id="JAJOMB010000015">
    <property type="protein sequence ID" value="MCD5314203.1"/>
    <property type="molecule type" value="Genomic_DNA"/>
</dbReference>
<feature type="transmembrane region" description="Helical" evidence="2">
    <location>
        <begin position="172"/>
        <end position="192"/>
    </location>
</feature>
<protein>
    <submittedName>
        <fullName evidence="3">DUF3159 domain-containing protein</fullName>
    </submittedName>
</protein>
<proteinExistence type="predicted"/>
<dbReference type="InterPro" id="IPR016566">
    <property type="entry name" value="UCP010219"/>
</dbReference>
<evidence type="ECO:0000313" key="4">
    <source>
        <dbReference type="Proteomes" id="UP001138997"/>
    </source>
</evidence>
<evidence type="ECO:0000256" key="2">
    <source>
        <dbReference type="SAM" id="Phobius"/>
    </source>
</evidence>
<dbReference type="RefSeq" id="WP_231446509.1">
    <property type="nucleotide sequence ID" value="NZ_JAJOMB010000015.1"/>
</dbReference>
<keyword evidence="2" id="KW-0812">Transmembrane</keyword>
<feature type="transmembrane region" description="Helical" evidence="2">
    <location>
        <begin position="137"/>
        <end position="160"/>
    </location>
</feature>